<evidence type="ECO:0000256" key="6">
    <source>
        <dbReference type="ARBA" id="ARBA00037937"/>
    </source>
</evidence>
<evidence type="ECO:0000256" key="1">
    <source>
        <dbReference type="ARBA" id="ARBA00022475"/>
    </source>
</evidence>
<protein>
    <recommendedName>
        <fullName evidence="7">Flagellar protein</fullName>
    </recommendedName>
</protein>
<name>A0A829YK44_9GAMM</name>
<keyword evidence="2 7" id="KW-0812">Transmembrane</keyword>
<evidence type="ECO:0000256" key="8">
    <source>
        <dbReference type="SAM" id="MobiDB-lite"/>
    </source>
</evidence>
<dbReference type="Proteomes" id="UP000445000">
    <property type="component" value="Unassembled WGS sequence"/>
</dbReference>
<dbReference type="PANTHER" id="PTHR38766">
    <property type="entry name" value="FLAGELLAR PROTEIN FLIO"/>
    <property type="match status" value="1"/>
</dbReference>
<dbReference type="AlphaFoldDB" id="A0A829YK44"/>
<dbReference type="GO" id="GO:0005886">
    <property type="term" value="C:plasma membrane"/>
    <property type="evidence" value="ECO:0007669"/>
    <property type="project" value="UniProtKB-SubCell"/>
</dbReference>
<evidence type="ECO:0000256" key="5">
    <source>
        <dbReference type="ARBA" id="ARBA00023143"/>
    </source>
</evidence>
<proteinExistence type="inferred from homology"/>
<keyword evidence="4 7" id="KW-0472">Membrane</keyword>
<dbReference type="EMBL" id="BLJN01000005">
    <property type="protein sequence ID" value="GFE83203.1"/>
    <property type="molecule type" value="Genomic_DNA"/>
</dbReference>
<dbReference type="InterPro" id="IPR022781">
    <property type="entry name" value="Flagellar_biosynth_FliO"/>
</dbReference>
<comment type="subcellular location">
    <subcellularLocation>
        <location evidence="7">Cell membrane</location>
    </subcellularLocation>
    <subcellularLocation>
        <location evidence="7">Bacterial flagellum basal body</location>
    </subcellularLocation>
</comment>
<evidence type="ECO:0000256" key="7">
    <source>
        <dbReference type="RuleBase" id="RU362064"/>
    </source>
</evidence>
<dbReference type="PANTHER" id="PTHR38766:SF1">
    <property type="entry name" value="FLAGELLAR PROTEIN FLIO"/>
    <property type="match status" value="1"/>
</dbReference>
<evidence type="ECO:0000313" key="9">
    <source>
        <dbReference type="EMBL" id="GFE83203.1"/>
    </source>
</evidence>
<dbReference type="RefSeq" id="WP_202624103.1">
    <property type="nucleotide sequence ID" value="NZ_BLJO01000001.1"/>
</dbReference>
<dbReference type="InterPro" id="IPR052205">
    <property type="entry name" value="FliO/MopB"/>
</dbReference>
<evidence type="ECO:0000256" key="4">
    <source>
        <dbReference type="ARBA" id="ARBA00023136"/>
    </source>
</evidence>
<organism evidence="9 10">
    <name type="scientific">Steroidobacter agaridevorans</name>
    <dbReference type="NCBI Taxonomy" id="2695856"/>
    <lineage>
        <taxon>Bacteria</taxon>
        <taxon>Pseudomonadati</taxon>
        <taxon>Pseudomonadota</taxon>
        <taxon>Gammaproteobacteria</taxon>
        <taxon>Steroidobacterales</taxon>
        <taxon>Steroidobacteraceae</taxon>
        <taxon>Steroidobacter</taxon>
    </lineage>
</organism>
<evidence type="ECO:0000256" key="3">
    <source>
        <dbReference type="ARBA" id="ARBA00022989"/>
    </source>
</evidence>
<keyword evidence="10" id="KW-1185">Reference proteome</keyword>
<feature type="region of interest" description="Disordered" evidence="8">
    <location>
        <begin position="140"/>
        <end position="164"/>
    </location>
</feature>
<keyword evidence="1 7" id="KW-1003">Cell membrane</keyword>
<dbReference type="GO" id="GO:0009425">
    <property type="term" value="C:bacterial-type flagellum basal body"/>
    <property type="evidence" value="ECO:0007669"/>
    <property type="project" value="UniProtKB-SubCell"/>
</dbReference>
<evidence type="ECO:0000313" key="10">
    <source>
        <dbReference type="Proteomes" id="UP000445000"/>
    </source>
</evidence>
<comment type="caution">
    <text evidence="9">The sequence shown here is derived from an EMBL/GenBank/DDBJ whole genome shotgun (WGS) entry which is preliminary data.</text>
</comment>
<sequence length="175" mass="18089">MSQGKVLMPRTLMLSVIRGVALRGLAVTAAIGVLCLAAPMVFAAEKFAAPEASQAPAAVGAGSLTQVTLSLLLVLGIVFAAAWVTRRLRGFGKFGNGALHVVTEIAVGTKERVVLVQVGKQQLLIGVAPGRVSTLHVLDEPVTPQTPSNPVAPADGSTPQHPTDFKSILKRSLGL</sequence>
<feature type="transmembrane region" description="Helical" evidence="7">
    <location>
        <begin position="67"/>
        <end position="84"/>
    </location>
</feature>
<evidence type="ECO:0000256" key="2">
    <source>
        <dbReference type="ARBA" id="ARBA00022692"/>
    </source>
</evidence>
<reference evidence="10" key="1">
    <citation type="submission" date="2020-01" db="EMBL/GenBank/DDBJ databases">
        <title>'Steroidobacter agaridevorans' sp. nov., agar-degrading bacteria isolated from rhizosphere soils.</title>
        <authorList>
            <person name="Ikenaga M."/>
            <person name="Kataoka M."/>
            <person name="Murouchi A."/>
            <person name="Katsuragi S."/>
            <person name="Sakai M."/>
        </authorList>
    </citation>
    <scope>NUCLEOTIDE SEQUENCE [LARGE SCALE GENOMIC DNA]</scope>
    <source>
        <strain evidence="10">YU21-B</strain>
    </source>
</reference>
<gene>
    <name evidence="9" type="ORF">GCM10011487_52030</name>
</gene>
<keyword evidence="3 7" id="KW-1133">Transmembrane helix</keyword>
<accession>A0A829YK44</accession>
<dbReference type="GO" id="GO:0044781">
    <property type="term" value="P:bacterial-type flagellum organization"/>
    <property type="evidence" value="ECO:0007669"/>
    <property type="project" value="UniProtKB-UniRule"/>
</dbReference>
<comment type="similarity">
    <text evidence="6 7">Belongs to the FliO/MopB family.</text>
</comment>
<dbReference type="Pfam" id="PF04347">
    <property type="entry name" value="FliO"/>
    <property type="match status" value="1"/>
</dbReference>
<keyword evidence="5 7" id="KW-0975">Bacterial flagellum</keyword>
<dbReference type="NCBIfam" id="TIGR03500">
    <property type="entry name" value="FliO_TIGR"/>
    <property type="match status" value="1"/>
</dbReference>